<gene>
    <name evidence="2" type="ORF">BN437_2983</name>
</gene>
<dbReference type="EMBL" id="CAPB01000035">
    <property type="protein sequence ID" value="CCO94893.1"/>
    <property type="molecule type" value="Genomic_DNA"/>
</dbReference>
<name>A0A830ZXW4_ERWAM</name>
<dbReference type="AlphaFoldDB" id="A0A830ZXW4"/>
<accession>A0A830ZXW4</accession>
<proteinExistence type="predicted"/>
<sequence>MHLHHSSRFALPPGLYRDESKACYQIALPLMAAWLAGYQRADRLPAALDRHSLASDDNIASVWHVTLLMQAVTRVCTNNSGRQHSPSGADGRSRGVKAVN</sequence>
<reference evidence="2 3" key="2">
    <citation type="submission" date="2013-04" db="EMBL/GenBank/DDBJ databases">
        <title>Comparative genomics of 12 strains of Erwinia amylovora identifies a pan-genome with a large conserved core and provides insights into host specificity.</title>
        <authorList>
            <person name="Mann R.A."/>
            <person name="Smits T.H.M."/>
            <person name="Buehlmann A."/>
            <person name="Blom J."/>
            <person name="Goesmann A."/>
            <person name="Frey J.E."/>
            <person name="Plummer K.M."/>
            <person name="Beer S.V."/>
            <person name="Luck J."/>
            <person name="Duffy B."/>
            <person name="Rodoni B."/>
        </authorList>
    </citation>
    <scope>NUCLEOTIDE SEQUENCE [LARGE SCALE GENOMIC DNA]</scope>
    <source>
        <strain evidence="3">CFBP 1232</strain>
    </source>
</reference>
<dbReference type="RefSeq" id="WP_004159702.1">
    <property type="nucleotide sequence ID" value="NZ_BAYW01000010.1"/>
</dbReference>
<evidence type="ECO:0000313" key="2">
    <source>
        <dbReference type="EMBL" id="CCO94893.1"/>
    </source>
</evidence>
<dbReference type="Proteomes" id="UP000013111">
    <property type="component" value="Unassembled WGS sequence"/>
</dbReference>
<reference evidence="2 3" key="1">
    <citation type="submission" date="2012-11" db="EMBL/GenBank/DDBJ databases">
        <authorList>
            <person name="Linke B."/>
        </authorList>
    </citation>
    <scope>NUCLEOTIDE SEQUENCE [LARGE SCALE GENOMIC DNA]</scope>
    <source>
        <strain evidence="3">CFBP 1232</strain>
    </source>
</reference>
<comment type="caution">
    <text evidence="2">The sequence shown here is derived from an EMBL/GenBank/DDBJ whole genome shotgun (WGS) entry which is preliminary data.</text>
</comment>
<dbReference type="GeneID" id="97607044"/>
<organism evidence="2 3">
    <name type="scientific">Erwinia amylovora NBRC 12687 = CFBP 1232</name>
    <dbReference type="NCBI Taxonomy" id="1219359"/>
    <lineage>
        <taxon>Bacteria</taxon>
        <taxon>Pseudomonadati</taxon>
        <taxon>Pseudomonadota</taxon>
        <taxon>Gammaproteobacteria</taxon>
        <taxon>Enterobacterales</taxon>
        <taxon>Erwiniaceae</taxon>
        <taxon>Erwinia</taxon>
    </lineage>
</organism>
<evidence type="ECO:0000313" key="3">
    <source>
        <dbReference type="Proteomes" id="UP000013111"/>
    </source>
</evidence>
<feature type="region of interest" description="Disordered" evidence="1">
    <location>
        <begin position="78"/>
        <end position="100"/>
    </location>
</feature>
<protein>
    <submittedName>
        <fullName evidence="2">Uncharacterized protein</fullName>
    </submittedName>
</protein>
<evidence type="ECO:0000256" key="1">
    <source>
        <dbReference type="SAM" id="MobiDB-lite"/>
    </source>
</evidence>